<feature type="transmembrane region" description="Helical" evidence="10">
    <location>
        <begin position="190"/>
        <end position="214"/>
    </location>
</feature>
<evidence type="ECO:0000256" key="2">
    <source>
        <dbReference type="ARBA" id="ARBA00008417"/>
    </source>
</evidence>
<dbReference type="PIRSF" id="PIRSF006603">
    <property type="entry name" value="DinF"/>
    <property type="match status" value="1"/>
</dbReference>
<dbReference type="InterPro" id="IPR002528">
    <property type="entry name" value="MATE_fam"/>
</dbReference>
<dbReference type="GO" id="GO:0015297">
    <property type="term" value="F:antiporter activity"/>
    <property type="evidence" value="ECO:0007669"/>
    <property type="project" value="InterPro"/>
</dbReference>
<feature type="transmembrane region" description="Helical" evidence="10">
    <location>
        <begin position="355"/>
        <end position="378"/>
    </location>
</feature>
<dbReference type="Proteomes" id="UP000507962">
    <property type="component" value="Unassembled WGS sequence"/>
</dbReference>
<comment type="similarity">
    <text evidence="2">Belongs to the multi antimicrobial extrusion (MATE) (TC 2.A.66.1) family. MepA subfamily.</text>
</comment>
<feature type="transmembrane region" description="Helical" evidence="10">
    <location>
        <begin position="14"/>
        <end position="33"/>
    </location>
</feature>
<reference evidence="11 12" key="1">
    <citation type="submission" date="2019-03" db="EMBL/GenBank/DDBJ databases">
        <authorList>
            <person name="Nijsse B."/>
        </authorList>
    </citation>
    <scope>NUCLEOTIDE SEQUENCE [LARGE SCALE GENOMIC DNA]</scope>
    <source>
        <strain evidence="11">Desulfoluna butyratoxydans MSL71</strain>
    </source>
</reference>
<dbReference type="GO" id="GO:0046677">
    <property type="term" value="P:response to antibiotic"/>
    <property type="evidence" value="ECO:0007669"/>
    <property type="project" value="UniProtKB-KW"/>
</dbReference>
<feature type="transmembrane region" description="Helical" evidence="10">
    <location>
        <begin position="285"/>
        <end position="303"/>
    </location>
</feature>
<evidence type="ECO:0000256" key="6">
    <source>
        <dbReference type="ARBA" id="ARBA00022692"/>
    </source>
</evidence>
<organism evidence="11 12">
    <name type="scientific">Desulfoluna butyratoxydans</name>
    <dbReference type="NCBI Taxonomy" id="231438"/>
    <lineage>
        <taxon>Bacteria</taxon>
        <taxon>Pseudomonadati</taxon>
        <taxon>Thermodesulfobacteriota</taxon>
        <taxon>Desulfobacteria</taxon>
        <taxon>Desulfobacterales</taxon>
        <taxon>Desulfolunaceae</taxon>
        <taxon>Desulfoluna</taxon>
    </lineage>
</organism>
<keyword evidence="9" id="KW-0046">Antibiotic resistance</keyword>
<accession>A0A4U8YJL9</accession>
<feature type="transmembrane region" description="Helical" evidence="10">
    <location>
        <begin position="53"/>
        <end position="80"/>
    </location>
</feature>
<feature type="transmembrane region" description="Helical" evidence="10">
    <location>
        <begin position="254"/>
        <end position="279"/>
    </location>
</feature>
<keyword evidence="4" id="KW-0813">Transport</keyword>
<evidence type="ECO:0000256" key="4">
    <source>
        <dbReference type="ARBA" id="ARBA00022448"/>
    </source>
</evidence>
<evidence type="ECO:0000256" key="10">
    <source>
        <dbReference type="SAM" id="Phobius"/>
    </source>
</evidence>
<sequence>MEEHFKREWGMGDFLRFVTPSILSIITISLYMVVDGLFVSRYAGPLALAAMNITMPLFSFCFGIGIMVAAGSSAIIGIELGEGNREGANRHFSLAFASLVVVAVTILVMLKGVGGERISRLLGATDTLLPYCAVYLKAFGVGLAVVVLQIFFEFFIRLDGKPVWAFYITLAGGFTNILLDYLLIVRLDMGLHGAGVASAAGIGLSGAMGIFYFLKRSVSLTFTRPKLDVPFLRDTVLNGSSEMISEIASGVKTLVFNLVIITYAGEKGVAALSIIMYLYFMLSSLYIGLSMGVAPVLSFNYGARNVEKLKGLIGHSFRVIGVTSLVTFVLTWVWGGQVIRLFAEGQPVVTAVAEGGLKIVTFTFLINGLTIFSSAFFTAMNNGKISALLTFLRTFVFTLGFVWFLPRVMGLPGVWMSVPAAELATLVVCLWFARAYGGVYLSPGCGRDLQGVTRA</sequence>
<gene>
    <name evidence="11" type="ORF">MSL71_12320</name>
</gene>
<dbReference type="AlphaFoldDB" id="A0A4U8YJL9"/>
<dbReference type="PANTHER" id="PTHR43823">
    <property type="entry name" value="SPORULATION PROTEIN YKVU"/>
    <property type="match status" value="1"/>
</dbReference>
<dbReference type="CDD" id="cd13143">
    <property type="entry name" value="MATE_MepA_like"/>
    <property type="match status" value="1"/>
</dbReference>
<comment type="subcellular location">
    <subcellularLocation>
        <location evidence="1">Cell membrane</location>
        <topology evidence="1">Multi-pass membrane protein</topology>
    </subcellularLocation>
</comment>
<name>A0A4U8YJL9_9BACT</name>
<feature type="transmembrane region" description="Helical" evidence="10">
    <location>
        <begin position="164"/>
        <end position="184"/>
    </location>
</feature>
<dbReference type="InterPro" id="IPR045070">
    <property type="entry name" value="MATE_MepA-like"/>
</dbReference>
<keyword evidence="5" id="KW-1003">Cell membrane</keyword>
<feature type="transmembrane region" description="Helical" evidence="10">
    <location>
        <begin position="315"/>
        <end position="335"/>
    </location>
</feature>
<dbReference type="GO" id="GO:0005886">
    <property type="term" value="C:plasma membrane"/>
    <property type="evidence" value="ECO:0007669"/>
    <property type="project" value="UniProtKB-SubCell"/>
</dbReference>
<dbReference type="InterPro" id="IPR051327">
    <property type="entry name" value="MATE_MepA_subfamily"/>
</dbReference>
<evidence type="ECO:0000313" key="11">
    <source>
        <dbReference type="EMBL" id="VFQ43597.1"/>
    </source>
</evidence>
<keyword evidence="6 10" id="KW-0812">Transmembrane</keyword>
<feature type="transmembrane region" description="Helical" evidence="10">
    <location>
        <begin position="92"/>
        <end position="113"/>
    </location>
</feature>
<protein>
    <recommendedName>
        <fullName evidence="3">Multidrug export protein MepA</fullName>
    </recommendedName>
</protein>
<feature type="transmembrane region" description="Helical" evidence="10">
    <location>
        <begin position="412"/>
        <end position="433"/>
    </location>
</feature>
<dbReference type="Pfam" id="PF01554">
    <property type="entry name" value="MatE"/>
    <property type="match status" value="2"/>
</dbReference>
<evidence type="ECO:0000256" key="3">
    <source>
        <dbReference type="ARBA" id="ARBA00022106"/>
    </source>
</evidence>
<dbReference type="PANTHER" id="PTHR43823:SF3">
    <property type="entry name" value="MULTIDRUG EXPORT PROTEIN MEPA"/>
    <property type="match status" value="1"/>
</dbReference>
<evidence type="ECO:0000256" key="8">
    <source>
        <dbReference type="ARBA" id="ARBA00023136"/>
    </source>
</evidence>
<keyword evidence="8 10" id="KW-0472">Membrane</keyword>
<feature type="transmembrane region" description="Helical" evidence="10">
    <location>
        <begin position="385"/>
        <end position="406"/>
    </location>
</feature>
<evidence type="ECO:0000256" key="9">
    <source>
        <dbReference type="ARBA" id="ARBA00023251"/>
    </source>
</evidence>
<feature type="transmembrane region" description="Helical" evidence="10">
    <location>
        <begin position="133"/>
        <end position="152"/>
    </location>
</feature>
<keyword evidence="12" id="KW-1185">Reference proteome</keyword>
<evidence type="ECO:0000256" key="5">
    <source>
        <dbReference type="ARBA" id="ARBA00022475"/>
    </source>
</evidence>
<proteinExistence type="inferred from homology"/>
<keyword evidence="7 10" id="KW-1133">Transmembrane helix</keyword>
<evidence type="ECO:0000256" key="7">
    <source>
        <dbReference type="ARBA" id="ARBA00022989"/>
    </source>
</evidence>
<evidence type="ECO:0000313" key="12">
    <source>
        <dbReference type="Proteomes" id="UP000507962"/>
    </source>
</evidence>
<dbReference type="InterPro" id="IPR048279">
    <property type="entry name" value="MdtK-like"/>
</dbReference>
<dbReference type="EMBL" id="CAADHO010000002">
    <property type="protein sequence ID" value="VFQ43597.1"/>
    <property type="molecule type" value="Genomic_DNA"/>
</dbReference>
<dbReference type="GO" id="GO:0042910">
    <property type="term" value="F:xenobiotic transmembrane transporter activity"/>
    <property type="evidence" value="ECO:0007669"/>
    <property type="project" value="InterPro"/>
</dbReference>
<evidence type="ECO:0000256" key="1">
    <source>
        <dbReference type="ARBA" id="ARBA00004651"/>
    </source>
</evidence>